<evidence type="ECO:0000256" key="1">
    <source>
        <dbReference type="ARBA" id="ARBA00022729"/>
    </source>
</evidence>
<evidence type="ECO:0000259" key="3">
    <source>
        <dbReference type="Pfam" id="PF05617"/>
    </source>
</evidence>
<dbReference type="Proteomes" id="UP000250235">
    <property type="component" value="Unassembled WGS sequence"/>
</dbReference>
<dbReference type="Pfam" id="PF05617">
    <property type="entry name" value="Prolamin_like"/>
    <property type="match status" value="1"/>
</dbReference>
<evidence type="ECO:0000313" key="4">
    <source>
        <dbReference type="EMBL" id="KZV26337.1"/>
    </source>
</evidence>
<keyword evidence="1 2" id="KW-0732">Signal</keyword>
<sequence>MGIRGLFLLITVACLVYSTISTRDISDPNQETVDPVGGKNFLGCLSALAKFRPCIGEVFRGWKTGNLDVSPECCGKIILIVQQCWPNMNQNIETTSICGLPSSYDPKNQVQGGDIGN</sequence>
<accession>A0A2Z7B435</accession>
<evidence type="ECO:0000313" key="5">
    <source>
        <dbReference type="Proteomes" id="UP000250235"/>
    </source>
</evidence>
<protein>
    <recommendedName>
        <fullName evidence="3">Prolamin-like domain-containing protein</fullName>
    </recommendedName>
</protein>
<feature type="chain" id="PRO_5016251658" description="Prolamin-like domain-containing protein" evidence="2">
    <location>
        <begin position="22"/>
        <end position="117"/>
    </location>
</feature>
<feature type="signal peptide" evidence="2">
    <location>
        <begin position="1"/>
        <end position="21"/>
    </location>
</feature>
<dbReference type="InterPro" id="IPR008502">
    <property type="entry name" value="Prolamin-like"/>
</dbReference>
<evidence type="ECO:0000256" key="2">
    <source>
        <dbReference type="SAM" id="SignalP"/>
    </source>
</evidence>
<name>A0A2Z7B435_9LAMI</name>
<keyword evidence="5" id="KW-1185">Reference proteome</keyword>
<organism evidence="4 5">
    <name type="scientific">Dorcoceras hygrometricum</name>
    <dbReference type="NCBI Taxonomy" id="472368"/>
    <lineage>
        <taxon>Eukaryota</taxon>
        <taxon>Viridiplantae</taxon>
        <taxon>Streptophyta</taxon>
        <taxon>Embryophyta</taxon>
        <taxon>Tracheophyta</taxon>
        <taxon>Spermatophyta</taxon>
        <taxon>Magnoliopsida</taxon>
        <taxon>eudicotyledons</taxon>
        <taxon>Gunneridae</taxon>
        <taxon>Pentapetalae</taxon>
        <taxon>asterids</taxon>
        <taxon>lamiids</taxon>
        <taxon>Lamiales</taxon>
        <taxon>Gesneriaceae</taxon>
        <taxon>Didymocarpoideae</taxon>
        <taxon>Trichosporeae</taxon>
        <taxon>Loxocarpinae</taxon>
        <taxon>Dorcoceras</taxon>
    </lineage>
</organism>
<feature type="domain" description="Prolamin-like" evidence="3">
    <location>
        <begin position="44"/>
        <end position="91"/>
    </location>
</feature>
<proteinExistence type="predicted"/>
<dbReference type="AlphaFoldDB" id="A0A2Z7B435"/>
<gene>
    <name evidence="4" type="ORF">F511_38883</name>
</gene>
<dbReference type="EMBL" id="KV011298">
    <property type="protein sequence ID" value="KZV26337.1"/>
    <property type="molecule type" value="Genomic_DNA"/>
</dbReference>
<reference evidence="4 5" key="1">
    <citation type="journal article" date="2015" name="Proc. Natl. Acad. Sci. U.S.A.">
        <title>The resurrection genome of Boea hygrometrica: A blueprint for survival of dehydration.</title>
        <authorList>
            <person name="Xiao L."/>
            <person name="Yang G."/>
            <person name="Zhang L."/>
            <person name="Yang X."/>
            <person name="Zhao S."/>
            <person name="Ji Z."/>
            <person name="Zhou Q."/>
            <person name="Hu M."/>
            <person name="Wang Y."/>
            <person name="Chen M."/>
            <person name="Xu Y."/>
            <person name="Jin H."/>
            <person name="Xiao X."/>
            <person name="Hu G."/>
            <person name="Bao F."/>
            <person name="Hu Y."/>
            <person name="Wan P."/>
            <person name="Li L."/>
            <person name="Deng X."/>
            <person name="Kuang T."/>
            <person name="Xiang C."/>
            <person name="Zhu J.K."/>
            <person name="Oliver M.J."/>
            <person name="He Y."/>
        </authorList>
    </citation>
    <scope>NUCLEOTIDE SEQUENCE [LARGE SCALE GENOMIC DNA]</scope>
    <source>
        <strain evidence="5">cv. XS01</strain>
    </source>
</reference>